<dbReference type="Proteomes" id="UP000187059">
    <property type="component" value="Plasmid pPABY5"/>
</dbReference>
<dbReference type="KEGG" id="paby:Ga0080574_TMP119"/>
<protein>
    <recommendedName>
        <fullName evidence="2">Acyltransferase 3 domain-containing protein</fullName>
    </recommendedName>
</protein>
<evidence type="ECO:0000313" key="4">
    <source>
        <dbReference type="Proteomes" id="UP000187059"/>
    </source>
</evidence>
<reference evidence="3 4" key="1">
    <citation type="submission" date="2016-04" db="EMBL/GenBank/DDBJ databases">
        <title>Deep-sea bacteria in the southern Pacific.</title>
        <authorList>
            <person name="Tang K."/>
        </authorList>
    </citation>
    <scope>NUCLEOTIDE SEQUENCE [LARGE SCALE GENOMIC DNA]</scope>
    <source>
        <strain evidence="3 4">JLT2014</strain>
        <plasmid evidence="4">ppaby5</plasmid>
    </source>
</reference>
<dbReference type="InterPro" id="IPR050879">
    <property type="entry name" value="Acyltransferase_3"/>
</dbReference>
<dbReference type="PANTHER" id="PTHR23028">
    <property type="entry name" value="ACETYLTRANSFERASE"/>
    <property type="match status" value="1"/>
</dbReference>
<sequence length="176" mass="19842">MTSLRFFAAFWVFMFHLSLRVDTADIWFWNMIGHGARGVDFFFILSGFVILYVYGSQIGTDRFSIRQFTVKRVARIYPLHLAMLLACCLLILGGAGVSSIPWLPTNFRPLVSLGEISHSIYLVHLLVIRICMDFAPKAGIPALPWPVIGLAVILVSAGTYHFLENPARRWVARKLG</sequence>
<keyword evidence="1" id="KW-0472">Membrane</keyword>
<proteinExistence type="predicted"/>
<dbReference type="GO" id="GO:0000271">
    <property type="term" value="P:polysaccharide biosynthetic process"/>
    <property type="evidence" value="ECO:0007669"/>
    <property type="project" value="TreeGrafter"/>
</dbReference>
<keyword evidence="3" id="KW-0614">Plasmid</keyword>
<keyword evidence="1" id="KW-1133">Transmembrane helix</keyword>
<dbReference type="Pfam" id="PF01757">
    <property type="entry name" value="Acyl_transf_3"/>
    <property type="match status" value="1"/>
</dbReference>
<evidence type="ECO:0000256" key="1">
    <source>
        <dbReference type="SAM" id="Phobius"/>
    </source>
</evidence>
<feature type="transmembrane region" description="Helical" evidence="1">
    <location>
        <begin position="36"/>
        <end position="55"/>
    </location>
</feature>
<feature type="domain" description="Acyltransferase 3" evidence="2">
    <location>
        <begin position="4"/>
        <end position="98"/>
    </location>
</feature>
<feature type="transmembrane region" description="Helical" evidence="1">
    <location>
        <begin position="76"/>
        <end position="96"/>
    </location>
</feature>
<accession>A0A1P8UM51</accession>
<evidence type="ECO:0000259" key="2">
    <source>
        <dbReference type="Pfam" id="PF01757"/>
    </source>
</evidence>
<name>A0A1P8UM51_9RHOB</name>
<dbReference type="InterPro" id="IPR002656">
    <property type="entry name" value="Acyl_transf_3_dom"/>
</dbReference>
<geneLocation type="plasmid" evidence="4">
    <name>ppaby5</name>
</geneLocation>
<organism evidence="3 4">
    <name type="scientific">Salipiger abyssi</name>
    <dbReference type="NCBI Taxonomy" id="1250539"/>
    <lineage>
        <taxon>Bacteria</taxon>
        <taxon>Pseudomonadati</taxon>
        <taxon>Pseudomonadota</taxon>
        <taxon>Alphaproteobacteria</taxon>
        <taxon>Rhodobacterales</taxon>
        <taxon>Roseobacteraceae</taxon>
        <taxon>Salipiger</taxon>
    </lineage>
</organism>
<dbReference type="GO" id="GO:0016747">
    <property type="term" value="F:acyltransferase activity, transferring groups other than amino-acyl groups"/>
    <property type="evidence" value="ECO:0007669"/>
    <property type="project" value="InterPro"/>
</dbReference>
<gene>
    <name evidence="3" type="ORF">Ga0080574_TMP119</name>
</gene>
<dbReference type="AlphaFoldDB" id="A0A1P8UM51"/>
<dbReference type="EMBL" id="CP015089">
    <property type="protein sequence ID" value="APZ50453.1"/>
    <property type="molecule type" value="Genomic_DNA"/>
</dbReference>
<keyword evidence="4" id="KW-1185">Reference proteome</keyword>
<evidence type="ECO:0000313" key="3">
    <source>
        <dbReference type="EMBL" id="APZ50453.1"/>
    </source>
</evidence>
<keyword evidence="1" id="KW-0812">Transmembrane</keyword>
<feature type="transmembrane region" description="Helical" evidence="1">
    <location>
        <begin position="142"/>
        <end position="163"/>
    </location>
</feature>
<dbReference type="GO" id="GO:0016020">
    <property type="term" value="C:membrane"/>
    <property type="evidence" value="ECO:0007669"/>
    <property type="project" value="TreeGrafter"/>
</dbReference>
<dbReference type="PANTHER" id="PTHR23028:SF53">
    <property type="entry name" value="ACYL_TRANSF_3 DOMAIN-CONTAINING PROTEIN"/>
    <property type="match status" value="1"/>
</dbReference>